<keyword evidence="6 8" id="KW-1133">Transmembrane helix</keyword>
<dbReference type="AlphaFoldDB" id="A0A8A4TIZ8"/>
<dbReference type="GO" id="GO:0005886">
    <property type="term" value="C:plasma membrane"/>
    <property type="evidence" value="ECO:0007669"/>
    <property type="project" value="UniProtKB-SubCell"/>
</dbReference>
<evidence type="ECO:0000256" key="5">
    <source>
        <dbReference type="ARBA" id="ARBA00022692"/>
    </source>
</evidence>
<evidence type="ECO:0008006" key="11">
    <source>
        <dbReference type="Google" id="ProtNLM"/>
    </source>
</evidence>
<evidence type="ECO:0000256" key="6">
    <source>
        <dbReference type="ARBA" id="ARBA00022989"/>
    </source>
</evidence>
<feature type="transmembrane region" description="Helical" evidence="8">
    <location>
        <begin position="38"/>
        <end position="59"/>
    </location>
</feature>
<feature type="transmembrane region" description="Helical" evidence="8">
    <location>
        <begin position="65"/>
        <end position="84"/>
    </location>
</feature>
<reference evidence="9" key="1">
    <citation type="submission" date="2021-03" db="EMBL/GenBank/DDBJ databases">
        <title>Acanthopleuribacteraceae sp. M133.</title>
        <authorList>
            <person name="Wang G."/>
        </authorList>
    </citation>
    <scope>NUCLEOTIDE SEQUENCE</scope>
    <source>
        <strain evidence="9">M133</strain>
    </source>
</reference>
<keyword evidence="10" id="KW-1185">Reference proteome</keyword>
<evidence type="ECO:0000256" key="8">
    <source>
        <dbReference type="SAM" id="Phobius"/>
    </source>
</evidence>
<evidence type="ECO:0000313" key="10">
    <source>
        <dbReference type="Proteomes" id="UP000663929"/>
    </source>
</evidence>
<comment type="subcellular location">
    <subcellularLocation>
        <location evidence="1">Cell membrane</location>
        <topology evidence="1">Multi-pass membrane protein</topology>
    </subcellularLocation>
</comment>
<evidence type="ECO:0000256" key="3">
    <source>
        <dbReference type="ARBA" id="ARBA00022448"/>
    </source>
</evidence>
<organism evidence="9 10">
    <name type="scientific">Sulfidibacter corallicola</name>
    <dbReference type="NCBI Taxonomy" id="2818388"/>
    <lineage>
        <taxon>Bacteria</taxon>
        <taxon>Pseudomonadati</taxon>
        <taxon>Acidobacteriota</taxon>
        <taxon>Holophagae</taxon>
        <taxon>Acanthopleuribacterales</taxon>
        <taxon>Acanthopleuribacteraceae</taxon>
        <taxon>Sulfidibacter</taxon>
    </lineage>
</organism>
<dbReference type="Pfam" id="PF04066">
    <property type="entry name" value="MrpF_PhaF"/>
    <property type="match status" value="1"/>
</dbReference>
<dbReference type="EMBL" id="CP071793">
    <property type="protein sequence ID" value="QTD49573.1"/>
    <property type="molecule type" value="Genomic_DNA"/>
</dbReference>
<gene>
    <name evidence="9" type="ORF">J3U87_28635</name>
</gene>
<keyword evidence="3" id="KW-0813">Transport</keyword>
<evidence type="ECO:0000313" key="9">
    <source>
        <dbReference type="EMBL" id="QTD49573.1"/>
    </source>
</evidence>
<accession>A0A8A4TIZ8</accession>
<evidence type="ECO:0000256" key="4">
    <source>
        <dbReference type="ARBA" id="ARBA00022475"/>
    </source>
</evidence>
<sequence length="110" mass="12234">MENAYLETFFIGVGCTLFLLMFLVMYRIAKGPLVIDRIMGANIVGTKTMLLLVLFGLIYERVDMFVDLALTYALLNFIGSVAVAKYFRRQVAQRDATTDGTPLESGGSHD</sequence>
<protein>
    <recommendedName>
        <fullName evidence="11">PH regulation protein F</fullName>
    </recommendedName>
</protein>
<dbReference type="RefSeq" id="WP_237379204.1">
    <property type="nucleotide sequence ID" value="NZ_CP071793.1"/>
</dbReference>
<dbReference type="PANTHER" id="PTHR34702:SF1">
    <property type="entry name" value="NA(+)_H(+) ANTIPORTER SUBUNIT F"/>
    <property type="match status" value="1"/>
</dbReference>
<name>A0A8A4TIZ8_SULCO</name>
<comment type="similarity">
    <text evidence="2">Belongs to the CPA3 antiporters (TC 2.A.63) subunit F family.</text>
</comment>
<dbReference type="PANTHER" id="PTHR34702">
    <property type="entry name" value="NA(+)/H(+) ANTIPORTER SUBUNIT F1"/>
    <property type="match status" value="1"/>
</dbReference>
<dbReference type="GO" id="GO:0015385">
    <property type="term" value="F:sodium:proton antiporter activity"/>
    <property type="evidence" value="ECO:0007669"/>
    <property type="project" value="TreeGrafter"/>
</dbReference>
<evidence type="ECO:0000256" key="7">
    <source>
        <dbReference type="ARBA" id="ARBA00023136"/>
    </source>
</evidence>
<keyword evidence="4" id="KW-1003">Cell membrane</keyword>
<keyword evidence="7 8" id="KW-0472">Membrane</keyword>
<proteinExistence type="inferred from homology"/>
<dbReference type="KEGG" id="scor:J3U87_28635"/>
<dbReference type="Proteomes" id="UP000663929">
    <property type="component" value="Chromosome"/>
</dbReference>
<keyword evidence="5 8" id="KW-0812">Transmembrane</keyword>
<feature type="transmembrane region" description="Helical" evidence="8">
    <location>
        <begin position="6"/>
        <end position="26"/>
    </location>
</feature>
<evidence type="ECO:0000256" key="1">
    <source>
        <dbReference type="ARBA" id="ARBA00004651"/>
    </source>
</evidence>
<evidence type="ECO:0000256" key="2">
    <source>
        <dbReference type="ARBA" id="ARBA00009212"/>
    </source>
</evidence>
<dbReference type="InterPro" id="IPR007208">
    <property type="entry name" value="MrpF/PhaF-like"/>
</dbReference>